<dbReference type="InterPro" id="IPR036388">
    <property type="entry name" value="WH-like_DNA-bd_sf"/>
</dbReference>
<dbReference type="EMBL" id="PSNW01000004">
    <property type="protein sequence ID" value="PPE74349.1"/>
    <property type="molecule type" value="Genomic_DNA"/>
</dbReference>
<dbReference type="InterPro" id="IPR036390">
    <property type="entry name" value="WH_DNA-bd_sf"/>
</dbReference>
<name>A0A2S5TH92_9GAMM</name>
<dbReference type="OrthoDB" id="9807069at2"/>
<dbReference type="Pfam" id="PF01638">
    <property type="entry name" value="HxlR"/>
    <property type="match status" value="2"/>
</dbReference>
<evidence type="ECO:0000313" key="6">
    <source>
        <dbReference type="Proteomes" id="UP000238220"/>
    </source>
</evidence>
<dbReference type="PANTHER" id="PTHR33204">
    <property type="entry name" value="TRANSCRIPTIONAL REGULATOR, MARR FAMILY"/>
    <property type="match status" value="1"/>
</dbReference>
<protein>
    <submittedName>
        <fullName evidence="5">Transcriptional regulator</fullName>
    </submittedName>
</protein>
<evidence type="ECO:0000256" key="2">
    <source>
        <dbReference type="ARBA" id="ARBA00023125"/>
    </source>
</evidence>
<dbReference type="RefSeq" id="WP_104230237.1">
    <property type="nucleotide sequence ID" value="NZ_PSNW01000004.1"/>
</dbReference>
<proteinExistence type="predicted"/>
<dbReference type="Proteomes" id="UP000238220">
    <property type="component" value="Unassembled WGS sequence"/>
</dbReference>
<keyword evidence="6" id="KW-1185">Reference proteome</keyword>
<reference evidence="5 6" key="1">
    <citation type="submission" date="2018-02" db="EMBL/GenBank/DDBJ databases">
        <title>Genome sequencing of Solimonas sp. HR-BB.</title>
        <authorList>
            <person name="Lee Y."/>
            <person name="Jeon C.O."/>
        </authorList>
    </citation>
    <scope>NUCLEOTIDE SEQUENCE [LARGE SCALE GENOMIC DNA]</scope>
    <source>
        <strain evidence="5 6">HR-BB</strain>
    </source>
</reference>
<evidence type="ECO:0000256" key="1">
    <source>
        <dbReference type="ARBA" id="ARBA00023015"/>
    </source>
</evidence>
<accession>A0A2S5TH92</accession>
<evidence type="ECO:0000259" key="4">
    <source>
        <dbReference type="PROSITE" id="PS51118"/>
    </source>
</evidence>
<dbReference type="Gene3D" id="1.10.10.10">
    <property type="entry name" value="Winged helix-like DNA-binding domain superfamily/Winged helix DNA-binding domain"/>
    <property type="match status" value="2"/>
</dbReference>
<gene>
    <name evidence="5" type="ORF">C3942_10010</name>
</gene>
<keyword evidence="1" id="KW-0805">Transcription regulation</keyword>
<evidence type="ECO:0000256" key="3">
    <source>
        <dbReference type="ARBA" id="ARBA00023163"/>
    </source>
</evidence>
<dbReference type="SUPFAM" id="SSF46785">
    <property type="entry name" value="Winged helix' DNA-binding domain"/>
    <property type="match status" value="2"/>
</dbReference>
<comment type="caution">
    <text evidence="5">The sequence shown here is derived from an EMBL/GenBank/DDBJ whole genome shotgun (WGS) entry which is preliminary data.</text>
</comment>
<dbReference type="PROSITE" id="PS51118">
    <property type="entry name" value="HTH_HXLR"/>
    <property type="match status" value="2"/>
</dbReference>
<organism evidence="5 6">
    <name type="scientific">Solimonas fluminis</name>
    <dbReference type="NCBI Taxonomy" id="2086571"/>
    <lineage>
        <taxon>Bacteria</taxon>
        <taxon>Pseudomonadati</taxon>
        <taxon>Pseudomonadota</taxon>
        <taxon>Gammaproteobacteria</taxon>
        <taxon>Nevskiales</taxon>
        <taxon>Nevskiaceae</taxon>
        <taxon>Solimonas</taxon>
    </lineage>
</organism>
<feature type="domain" description="HTH hxlR-type" evidence="4">
    <location>
        <begin position="185"/>
        <end position="279"/>
    </location>
</feature>
<keyword evidence="2" id="KW-0238">DNA-binding</keyword>
<dbReference type="GO" id="GO:0003677">
    <property type="term" value="F:DNA binding"/>
    <property type="evidence" value="ECO:0007669"/>
    <property type="project" value="UniProtKB-KW"/>
</dbReference>
<evidence type="ECO:0000313" key="5">
    <source>
        <dbReference type="EMBL" id="PPE74349.1"/>
    </source>
</evidence>
<dbReference type="PANTHER" id="PTHR33204:SF18">
    <property type="entry name" value="TRANSCRIPTIONAL REGULATORY PROTEIN"/>
    <property type="match status" value="1"/>
</dbReference>
<keyword evidence="3" id="KW-0804">Transcription</keyword>
<dbReference type="InterPro" id="IPR002577">
    <property type="entry name" value="HTH_HxlR"/>
</dbReference>
<sequence>MNARTPEARRYAVTPNLSVQAHSVTRALNLIGDRWTLLLLYCLFLGLGRFSELLEMTGMARSVLAKRLQRLEEAGLLTRRRYQQHPPRDEYLLTARGADLHDVACAIIAWDRRWHYDARSPMHRLRHRGCGREFTPLQCCAACGEPVQAREVDWRPGPGAGLDPHPGARAHRRSSIAPGDIAAAQPLMQRSFEILGDRWTAMTVAAAFYRHRRFGEFQEALGIASNILSERLARLVELEVLVRGGEARDGYRLTAQGLELFPIIVALLRWGDRWLAGRKGPPLLLFHRRCGQPLVPAVACDRCGEEVAPGEMRLSGAMRRRLLPQADS</sequence>
<feature type="domain" description="HTH hxlR-type" evidence="4">
    <location>
        <begin position="14"/>
        <end position="119"/>
    </location>
</feature>
<dbReference type="AlphaFoldDB" id="A0A2S5TH92"/>